<dbReference type="Proteomes" id="UP000887577">
    <property type="component" value="Unplaced"/>
</dbReference>
<evidence type="ECO:0000256" key="1">
    <source>
        <dbReference type="SAM" id="MobiDB-lite"/>
    </source>
</evidence>
<feature type="region of interest" description="Disordered" evidence="1">
    <location>
        <begin position="26"/>
        <end position="65"/>
    </location>
</feature>
<dbReference type="WBParaSite" id="PSU_v2.g5114.t1">
    <property type="protein sequence ID" value="PSU_v2.g5114.t1"/>
    <property type="gene ID" value="PSU_v2.g5114"/>
</dbReference>
<accession>A0A914YZR3</accession>
<proteinExistence type="predicted"/>
<keyword evidence="2" id="KW-1185">Reference proteome</keyword>
<evidence type="ECO:0000313" key="2">
    <source>
        <dbReference type="Proteomes" id="UP000887577"/>
    </source>
</evidence>
<sequence length="361" mass="39541">MNKLISTRHSVRDLDTNDISVINSSTKFPIQSPQNRSSTPLPPQRVQSHHNLLNHGPATHNGNGASQNINVLFDDLRKCTTDVNEGFADVTTPTETITALVRQLDIKTNEVLGASVNLNLSARNQGILSAASAVQSEFENQLAAWTNYQNLLRNSGISTAKADSKISSQKLPSSLKSTSSNNIATVRQTYVTVDEEMYVSPNLDESVMTTNALRSYHLKKLRVECDAKSNAMDHAARTLQPVANFLAPQRPSVVRACAPPPPPPPLPQNFFKAPKVAINRPKESNALKNYQNVPDALIISSHDLVRSRLRCSYLPRSPCGTPFRNVPVSSAIDDALKQALEKRRKDLDESSGANDSSGKWD</sequence>
<name>A0A914YZR3_9BILA</name>
<organism evidence="2 3">
    <name type="scientific">Panagrolaimus superbus</name>
    <dbReference type="NCBI Taxonomy" id="310955"/>
    <lineage>
        <taxon>Eukaryota</taxon>
        <taxon>Metazoa</taxon>
        <taxon>Ecdysozoa</taxon>
        <taxon>Nematoda</taxon>
        <taxon>Chromadorea</taxon>
        <taxon>Rhabditida</taxon>
        <taxon>Tylenchina</taxon>
        <taxon>Panagrolaimomorpha</taxon>
        <taxon>Panagrolaimoidea</taxon>
        <taxon>Panagrolaimidae</taxon>
        <taxon>Panagrolaimus</taxon>
    </lineage>
</organism>
<reference evidence="3" key="1">
    <citation type="submission" date="2022-11" db="UniProtKB">
        <authorList>
            <consortium name="WormBaseParasite"/>
        </authorList>
    </citation>
    <scope>IDENTIFICATION</scope>
</reference>
<dbReference type="AlphaFoldDB" id="A0A914YZR3"/>
<protein>
    <submittedName>
        <fullName evidence="3">WH2 domain-containing protein</fullName>
    </submittedName>
</protein>
<feature type="compositionally biased region" description="Polar residues" evidence="1">
    <location>
        <begin position="26"/>
        <end position="51"/>
    </location>
</feature>
<evidence type="ECO:0000313" key="3">
    <source>
        <dbReference type="WBParaSite" id="PSU_v2.g5114.t1"/>
    </source>
</evidence>